<keyword evidence="12 17" id="KW-0472">Membrane</keyword>
<evidence type="ECO:0000256" key="16">
    <source>
        <dbReference type="SAM" id="MobiDB-lite"/>
    </source>
</evidence>
<keyword evidence="13" id="KW-1015">Disulfide bond</keyword>
<feature type="compositionally biased region" description="Polar residues" evidence="16">
    <location>
        <begin position="37"/>
        <end position="46"/>
    </location>
</feature>
<proteinExistence type="inferred from homology"/>
<evidence type="ECO:0000256" key="13">
    <source>
        <dbReference type="ARBA" id="ARBA00023157"/>
    </source>
</evidence>
<evidence type="ECO:0000256" key="1">
    <source>
        <dbReference type="ARBA" id="ARBA00022511"/>
    </source>
</evidence>
<dbReference type="Gene3D" id="2.30.30.1230">
    <property type="match status" value="1"/>
</dbReference>
<keyword evidence="5" id="KW-1161">Viral attachment to host cell</keyword>
<evidence type="ECO:0000256" key="9">
    <source>
        <dbReference type="ARBA" id="ARBA00022879"/>
    </source>
</evidence>
<keyword evidence="14" id="KW-0325">Glycoprotein</keyword>
<dbReference type="Gene3D" id="2.30.29.100">
    <property type="match status" value="1"/>
</dbReference>
<evidence type="ECO:0000256" key="7">
    <source>
        <dbReference type="ARBA" id="ARBA00022844"/>
    </source>
</evidence>
<dbReference type="Pfam" id="PF00606">
    <property type="entry name" value="Glycoprotein_B"/>
    <property type="match status" value="1"/>
</dbReference>
<keyword evidence="8" id="KW-1043">Host membrane</keyword>
<evidence type="ECO:0000256" key="5">
    <source>
        <dbReference type="ARBA" id="ARBA00022804"/>
    </source>
</evidence>
<feature type="domain" description="Herpesvirus Glycoprotein B PH-like" evidence="19">
    <location>
        <begin position="127"/>
        <end position="337"/>
    </location>
</feature>
<feature type="transmembrane region" description="Helical" evidence="17">
    <location>
        <begin position="742"/>
        <end position="761"/>
    </location>
</feature>
<reference evidence="21 22" key="1">
    <citation type="journal article" date="2014" name="J. Gen. Virol.">
        <title>Novel gammaherpesvirus functions encoded by bovine herpesvirus 6 (bovine lymphotropic virus).</title>
        <authorList>
            <person name="Jia J."/>
            <person name="Delhon G."/>
            <person name="Tulman E.R."/>
            <person name="Diel D.G."/>
            <person name="Osorio F.A."/>
            <person name="Wen X."/>
            <person name="Kutish G.F."/>
            <person name="Rock D.L."/>
        </authorList>
    </citation>
    <scope>NUCLEOTIDE SEQUENCE [LARGE SCALE GENOMIC DNA]</scope>
    <source>
        <strain evidence="21">Pennsylvania 47</strain>
    </source>
</reference>
<dbReference type="KEGG" id="vg:19620144"/>
<evidence type="ECO:0000256" key="14">
    <source>
        <dbReference type="ARBA" id="ARBA00023180"/>
    </source>
</evidence>
<keyword evidence="9" id="KW-0261">Viral envelope protein</keyword>
<keyword evidence="1" id="KW-1032">Host cell membrane</keyword>
<evidence type="ECO:0000256" key="11">
    <source>
        <dbReference type="ARBA" id="ARBA00023046"/>
    </source>
</evidence>
<evidence type="ECO:0000256" key="10">
    <source>
        <dbReference type="ARBA" id="ARBA00022989"/>
    </source>
</evidence>
<feature type="domain" description="Herpesvirus Glycoprotein B PH-like" evidence="20">
    <location>
        <begin position="339"/>
        <end position="433"/>
    </location>
</feature>
<evidence type="ECO:0000256" key="17">
    <source>
        <dbReference type="SAM" id="Phobius"/>
    </source>
</evidence>
<dbReference type="OrthoDB" id="1372at10239"/>
<keyword evidence="15" id="KW-1160">Virus entry into host cell</keyword>
<dbReference type="InterPro" id="IPR000234">
    <property type="entry name" value="Herpes_Glycoprot_B"/>
</dbReference>
<evidence type="ECO:0000259" key="19">
    <source>
        <dbReference type="Pfam" id="PF17416"/>
    </source>
</evidence>
<dbReference type="Gene3D" id="6.10.250.3280">
    <property type="match status" value="1"/>
</dbReference>
<keyword evidence="3 17" id="KW-0812">Transmembrane</keyword>
<dbReference type="Pfam" id="PF17416">
    <property type="entry name" value="Glycoprot_B_PH1"/>
    <property type="match status" value="1"/>
</dbReference>
<keyword evidence="4" id="KW-0732">Signal</keyword>
<keyword evidence="11" id="KW-1039">Host endosome</keyword>
<dbReference type="InterPro" id="IPR035381">
    <property type="entry name" value="Glycoprot_B_PH2"/>
</dbReference>
<dbReference type="InterPro" id="IPR055341">
    <property type="entry name" value="Glycoprotein_B_ecto_C"/>
</dbReference>
<dbReference type="SUPFAM" id="SSF161008">
    <property type="entry name" value="Viral glycoprotein ectodomain-like"/>
    <property type="match status" value="1"/>
</dbReference>
<feature type="region of interest" description="Disordered" evidence="16">
    <location>
        <begin position="34"/>
        <end position="76"/>
    </location>
</feature>
<evidence type="ECO:0000256" key="15">
    <source>
        <dbReference type="ARBA" id="ARBA00023296"/>
    </source>
</evidence>
<evidence type="ECO:0000256" key="3">
    <source>
        <dbReference type="ARBA" id="ARBA00022692"/>
    </source>
</evidence>
<gene>
    <name evidence="21" type="ORF">BoHV6ORF8</name>
</gene>
<evidence type="ECO:0000256" key="4">
    <source>
        <dbReference type="ARBA" id="ARBA00022729"/>
    </source>
</evidence>
<dbReference type="InterPro" id="IPR035377">
    <property type="entry name" value="Glycoprot_B_PH1"/>
</dbReference>
<evidence type="ECO:0000313" key="22">
    <source>
        <dbReference type="Proteomes" id="UP000121539"/>
    </source>
</evidence>
<evidence type="ECO:0000256" key="6">
    <source>
        <dbReference type="ARBA" id="ARBA00022812"/>
    </source>
</evidence>
<evidence type="ECO:0000256" key="8">
    <source>
        <dbReference type="ARBA" id="ARBA00022870"/>
    </source>
</evidence>
<dbReference type="InterPro" id="IPR038631">
    <property type="entry name" value="Glycoprot_B_PH2_sf"/>
</dbReference>
<evidence type="ECO:0000256" key="2">
    <source>
        <dbReference type="ARBA" id="ARBA00022581"/>
    </source>
</evidence>
<dbReference type="EMBL" id="KJ705001">
    <property type="protein sequence ID" value="AIB03165.1"/>
    <property type="molecule type" value="Genomic_DNA"/>
</dbReference>
<organism evidence="21 22">
    <name type="scientific">Bovine gammaherpesvirus 6</name>
    <dbReference type="NCBI Taxonomy" id="1504288"/>
    <lineage>
        <taxon>Viruses</taxon>
        <taxon>Duplodnaviria</taxon>
        <taxon>Heunggongvirae</taxon>
        <taxon>Peploviricota</taxon>
        <taxon>Herviviricetes</taxon>
        <taxon>Herpesvirales</taxon>
        <taxon>Orthoherpesviridae</taxon>
        <taxon>Gammaherpesvirinae</taxon>
        <taxon>Macavirus</taxon>
        <taxon>Macavirus bovinegamma6</taxon>
    </lineage>
</organism>
<keyword evidence="10 17" id="KW-1133">Transmembrane helix</keyword>
<keyword evidence="6" id="KW-1040">Host Golgi apparatus</keyword>
<dbReference type="GO" id="GO:0019062">
    <property type="term" value="P:virion attachment to host cell"/>
    <property type="evidence" value="ECO:0007669"/>
    <property type="project" value="UniProtKB-KW"/>
</dbReference>
<evidence type="ECO:0000313" key="21">
    <source>
        <dbReference type="EMBL" id="AIB03165.1"/>
    </source>
</evidence>
<feature type="domain" description="Herpesvirus glycoprotein B ectodomain C-terminal" evidence="18">
    <location>
        <begin position="468"/>
        <end position="684"/>
    </location>
</feature>
<keyword evidence="2" id="KW-0945">Host-virus interaction</keyword>
<dbReference type="HAMAP" id="MF_04032">
    <property type="entry name" value="HSV_GB"/>
    <property type="match status" value="1"/>
</dbReference>
<dbReference type="RefSeq" id="YP_009041989.1">
    <property type="nucleotide sequence ID" value="NC_024303.1"/>
</dbReference>
<accession>A0A060D3L5</accession>
<dbReference type="GeneID" id="19620144"/>
<name>A0A060D3L5_9GAMA</name>
<evidence type="ECO:0000259" key="20">
    <source>
        <dbReference type="Pfam" id="PF17417"/>
    </source>
</evidence>
<dbReference type="GO" id="GO:0019031">
    <property type="term" value="C:viral envelope"/>
    <property type="evidence" value="ECO:0007669"/>
    <property type="project" value="UniProtKB-KW"/>
</dbReference>
<dbReference type="Pfam" id="PF17417">
    <property type="entry name" value="Glycoprot_B_PH2"/>
    <property type="match status" value="1"/>
</dbReference>
<evidence type="ECO:0000259" key="18">
    <source>
        <dbReference type="Pfam" id="PF00606"/>
    </source>
</evidence>
<dbReference type="Proteomes" id="UP000121539">
    <property type="component" value="Segment"/>
</dbReference>
<dbReference type="Gene3D" id="1.20.5.1890">
    <property type="match status" value="1"/>
</dbReference>
<sequence>MASSCRLPVKAMLFLLLLVLGWGSRLCKSASLPPGEFSSQLSTTPVNKPATHQPPEEFINRPPEAPASKPGNETVSLHNKERSTSFPYRVCSASATGDIFRFDTTHTCPDTHNKQHNEGILLVYKENLIPYMFQVRKYKKIVTTSTVYNGIYSDTITNQHVFYKSVPEYEYKRMDTLYQCYNSMQLTVAGNLYTYTDRDGSNITVDLNPVDGLTSSVRRYCSQPDVYTDPGWFWGSYRRRTTVNCEITDMQARSTPPFHYFVTSTGETVEMSPFWRGGSNETEHMKEKPWFVTVQKNYRMVDYENRGSVPNPHTRIFIDKEDYTLSWESKPKKESYCPWAFWRGFHNGIQTQHNSTYHFVANEITASFFTPHSQYTDFDKKFPCLKESIEHEMSLRLQKVNNTHQKSGQVEYYKTDGGLILVWQSLVQQQLVDAKRELDEALTTPPPHRRVRRNLPEDETYTKENAALLAQIQYAYDSLRTQINNVLEELSRAWCREQQRATLMWNELIKINPTSVMTSIYGKPVSAKRLGDAISVSQCVVVDQSSVSLHKSMRQSAGDGCYSRPLVKFKFLNDTNVYRGQLGVSNEILLTTSAVEACHDGAEHYFQGGAHMYKYKNYEHTETIPLSAVSTLNTFIVLNLTLLENIDFHVIELYSREEKRLSSVFDIETMFREYNYYTHRMSGIKKDLNDLATNRNQFIDVFGSLMDDLGGIGKTVINAVSGVATMFESIVTGIVNFIKNPFGGMLVFGLIIVVIIIVFMLNRKARNFEQDPVKVIYPDIQKIREQQEKDPENKVQPISKEELDKIMLAMHDYYQKNSEHEKNENNTLWDKAKNVVRRKSGYRPLNKSESIEMLNNV</sequence>
<keyword evidence="22" id="KW-1185">Reference proteome</keyword>
<dbReference type="GO" id="GO:0046718">
    <property type="term" value="P:symbiont entry into host cell"/>
    <property type="evidence" value="ECO:0007669"/>
    <property type="project" value="UniProtKB-KW"/>
</dbReference>
<keyword evidence="7" id="KW-0946">Virion</keyword>
<protein>
    <submittedName>
        <fullName evidence="21">Glycoprotein B</fullName>
    </submittedName>
</protein>
<evidence type="ECO:0000256" key="12">
    <source>
        <dbReference type="ARBA" id="ARBA00023136"/>
    </source>
</evidence>